<proteinExistence type="predicted"/>
<dbReference type="EMBL" id="JH159160">
    <property type="protein sequence ID" value="EGZ08840.1"/>
    <property type="molecule type" value="Genomic_DNA"/>
</dbReference>
<dbReference type="InParanoid" id="G5A685"/>
<dbReference type="SMR" id="G5A685"/>
<accession>G5A685</accession>
<dbReference type="Proteomes" id="UP000002640">
    <property type="component" value="Unassembled WGS sequence"/>
</dbReference>
<name>G5A685_PHYSP</name>
<evidence type="ECO:0000256" key="1">
    <source>
        <dbReference type="SAM" id="SignalP"/>
    </source>
</evidence>
<evidence type="ECO:0000313" key="2">
    <source>
        <dbReference type="EMBL" id="EGZ08840.1"/>
    </source>
</evidence>
<evidence type="ECO:0008006" key="4">
    <source>
        <dbReference type="Google" id="ProtNLM"/>
    </source>
</evidence>
<keyword evidence="1" id="KW-0732">Signal</keyword>
<keyword evidence="3" id="KW-1185">Reference proteome</keyword>
<dbReference type="GeneID" id="20647719"/>
<protein>
    <recommendedName>
        <fullName evidence="4">RxLR effector protein</fullName>
    </recommendedName>
</protein>
<sequence length="95" mass="10482">MRVAHAILLSVAAFCISCGGAFGADPTSLASHSQSEKKLDKMLKSEEIAERNFLRWNSAIKKDGKMAAKIEQAIIAEGKHYGTLLTQFHIHNERN</sequence>
<reference evidence="2 3" key="1">
    <citation type="journal article" date="2006" name="Science">
        <title>Phytophthora genome sequences uncover evolutionary origins and mechanisms of pathogenesis.</title>
        <authorList>
            <person name="Tyler B.M."/>
            <person name="Tripathy S."/>
            <person name="Zhang X."/>
            <person name="Dehal P."/>
            <person name="Jiang R.H."/>
            <person name="Aerts A."/>
            <person name="Arredondo F.D."/>
            <person name="Baxter L."/>
            <person name="Bensasson D."/>
            <person name="Beynon J.L."/>
            <person name="Chapman J."/>
            <person name="Damasceno C.M."/>
            <person name="Dorrance A.E."/>
            <person name="Dou D."/>
            <person name="Dickerman A.W."/>
            <person name="Dubchak I.L."/>
            <person name="Garbelotto M."/>
            <person name="Gijzen M."/>
            <person name="Gordon S.G."/>
            <person name="Govers F."/>
            <person name="Grunwald N.J."/>
            <person name="Huang W."/>
            <person name="Ivors K.L."/>
            <person name="Jones R.W."/>
            <person name="Kamoun S."/>
            <person name="Krampis K."/>
            <person name="Lamour K.H."/>
            <person name="Lee M.K."/>
            <person name="McDonald W.H."/>
            <person name="Medina M."/>
            <person name="Meijer H.J."/>
            <person name="Nordberg E.K."/>
            <person name="Maclean D.J."/>
            <person name="Ospina-Giraldo M.D."/>
            <person name="Morris P.F."/>
            <person name="Phuntumart V."/>
            <person name="Putnam N.H."/>
            <person name="Rash S."/>
            <person name="Rose J.K."/>
            <person name="Sakihama Y."/>
            <person name="Salamov A.A."/>
            <person name="Savidor A."/>
            <person name="Scheuring C.F."/>
            <person name="Smith B.M."/>
            <person name="Sobral B.W."/>
            <person name="Terry A."/>
            <person name="Torto-Alalibo T.A."/>
            <person name="Win J."/>
            <person name="Xu Z."/>
            <person name="Zhang H."/>
            <person name="Grigoriev I.V."/>
            <person name="Rokhsar D.S."/>
            <person name="Boore J.L."/>
        </authorList>
    </citation>
    <scope>NUCLEOTIDE SEQUENCE [LARGE SCALE GENOMIC DNA]</scope>
    <source>
        <strain evidence="2 3">P6497</strain>
    </source>
</reference>
<dbReference type="AlphaFoldDB" id="G5A685"/>
<organism evidence="2 3">
    <name type="scientific">Phytophthora sojae (strain P6497)</name>
    <name type="common">Soybean stem and root rot agent</name>
    <name type="synonym">Phytophthora megasperma f. sp. glycines</name>
    <dbReference type="NCBI Taxonomy" id="1094619"/>
    <lineage>
        <taxon>Eukaryota</taxon>
        <taxon>Sar</taxon>
        <taxon>Stramenopiles</taxon>
        <taxon>Oomycota</taxon>
        <taxon>Peronosporomycetes</taxon>
        <taxon>Peronosporales</taxon>
        <taxon>Peronosporaceae</taxon>
        <taxon>Phytophthora</taxon>
    </lineage>
</organism>
<feature type="chain" id="PRO_5003472990" description="RxLR effector protein" evidence="1">
    <location>
        <begin position="24"/>
        <end position="95"/>
    </location>
</feature>
<evidence type="ECO:0000313" key="3">
    <source>
        <dbReference type="Proteomes" id="UP000002640"/>
    </source>
</evidence>
<feature type="signal peptide" evidence="1">
    <location>
        <begin position="1"/>
        <end position="23"/>
    </location>
</feature>
<dbReference type="RefSeq" id="XP_009535473.1">
    <property type="nucleotide sequence ID" value="XM_009537178.1"/>
</dbReference>
<dbReference type="KEGG" id="psoj:PHYSODRAFT_339268"/>
<gene>
    <name evidence="2" type="ORF">PHYSODRAFT_339268</name>
</gene>